<protein>
    <submittedName>
        <fullName evidence="1">Uncharacterized protein</fullName>
    </submittedName>
</protein>
<reference evidence="1 2" key="1">
    <citation type="submission" date="2021-06" db="EMBL/GenBank/DDBJ databases">
        <authorList>
            <person name="Palmer J.M."/>
        </authorList>
    </citation>
    <scope>NUCLEOTIDE SEQUENCE [LARGE SCALE GENOMIC DNA]</scope>
    <source>
        <strain evidence="1 2">AS_MEX2019</strain>
        <tissue evidence="1">Muscle</tissue>
    </source>
</reference>
<comment type="caution">
    <text evidence="1">The sequence shown here is derived from an EMBL/GenBank/DDBJ whole genome shotgun (WGS) entry which is preliminary data.</text>
</comment>
<organism evidence="1 2">
    <name type="scientific">Ameca splendens</name>
    <dbReference type="NCBI Taxonomy" id="208324"/>
    <lineage>
        <taxon>Eukaryota</taxon>
        <taxon>Metazoa</taxon>
        <taxon>Chordata</taxon>
        <taxon>Craniata</taxon>
        <taxon>Vertebrata</taxon>
        <taxon>Euteleostomi</taxon>
        <taxon>Actinopterygii</taxon>
        <taxon>Neopterygii</taxon>
        <taxon>Teleostei</taxon>
        <taxon>Neoteleostei</taxon>
        <taxon>Acanthomorphata</taxon>
        <taxon>Ovalentaria</taxon>
        <taxon>Atherinomorphae</taxon>
        <taxon>Cyprinodontiformes</taxon>
        <taxon>Goodeidae</taxon>
        <taxon>Ameca</taxon>
    </lineage>
</organism>
<evidence type="ECO:0000313" key="2">
    <source>
        <dbReference type="Proteomes" id="UP001469553"/>
    </source>
</evidence>
<accession>A0ABV0Y0Y8</accession>
<evidence type="ECO:0000313" key="1">
    <source>
        <dbReference type="EMBL" id="MEQ2287376.1"/>
    </source>
</evidence>
<sequence length="175" mass="20356">MNSDSMASVKGKRSISNKDEYRTTYYYPDQYTPVSLPAEVELVSHVNVKNKSTSKIRKLRKVRYVHAEWKWRASITDTEFKTELAAEYEVNVSWDGRRLCGRNVKEKNTEYDADQCSITMNMRDDGFDVEVRLETHWSEDGNYGYNMVMRNPDTTAAVRGEGDLERIEDTTLMVK</sequence>
<keyword evidence="2" id="KW-1185">Reference proteome</keyword>
<dbReference type="EMBL" id="JAHRIP010019523">
    <property type="protein sequence ID" value="MEQ2287376.1"/>
    <property type="molecule type" value="Genomic_DNA"/>
</dbReference>
<proteinExistence type="predicted"/>
<dbReference type="Proteomes" id="UP001469553">
    <property type="component" value="Unassembled WGS sequence"/>
</dbReference>
<name>A0ABV0Y0Y8_9TELE</name>
<gene>
    <name evidence="1" type="ORF">AMECASPLE_011711</name>
</gene>